<dbReference type="Gene3D" id="3.30.420.10">
    <property type="entry name" value="Ribonuclease H-like superfamily/Ribonuclease H"/>
    <property type="match status" value="1"/>
</dbReference>
<dbReference type="InterPro" id="IPR036397">
    <property type="entry name" value="RNaseH_sf"/>
</dbReference>
<dbReference type="SUPFAM" id="SSF53098">
    <property type="entry name" value="Ribonuclease H-like"/>
    <property type="match status" value="1"/>
</dbReference>
<dbReference type="Proteomes" id="UP000463918">
    <property type="component" value="Segment"/>
</dbReference>
<name>A0A6B9L918_9CAUD</name>
<dbReference type="EMBL" id="MN812204">
    <property type="protein sequence ID" value="QHB38522.1"/>
    <property type="molecule type" value="Genomic_DNA"/>
</dbReference>
<evidence type="ECO:0000313" key="2">
    <source>
        <dbReference type="EMBL" id="QHB38522.1"/>
    </source>
</evidence>
<sequence>MQIINTVKIETILFLDIETAPNWLEFKDVPENVRTEWIYKFKFRTDAPKNNEDIFDTQSFEDYFANLWKKEAGLYPEFSRVVCISAGFMYQGAFYMRSYYDQNEGLLLNRFKTDLQAFEVSANYFQRLCAHYGKGFDFPFMAKRMLINRIALPKSLDVAHLKPWEQLNLDTQEIWKFGGFGNSAGLPALCMAFGLETPKDDLDGSKVAAAFHAGELDRIAVYCEKDVFALLNVFKAMRLEEPITEDQIVKR</sequence>
<dbReference type="InterPro" id="IPR012337">
    <property type="entry name" value="RNaseH-like_sf"/>
</dbReference>
<evidence type="ECO:0000259" key="1">
    <source>
        <dbReference type="Pfam" id="PF10108"/>
    </source>
</evidence>
<dbReference type="InterPro" id="IPR019288">
    <property type="entry name" value="3'-5'_exonuclease_PolB-like"/>
</dbReference>
<dbReference type="GO" id="GO:0003676">
    <property type="term" value="F:nucleic acid binding"/>
    <property type="evidence" value="ECO:0007669"/>
    <property type="project" value="InterPro"/>
</dbReference>
<accession>A0A6B9L918</accession>
<keyword evidence="2" id="KW-0540">Nuclease</keyword>
<proteinExistence type="predicted"/>
<reference evidence="2 3" key="1">
    <citation type="journal article" date="2020" name="Viruses">
        <title>Diversity and Host Interactions Among Virulent and Temperate Baltic Sea Flavobacterium Phages.</title>
        <authorList>
            <person name="Nilsson E."/>
            <person name="Bayfield O.W."/>
            <person name="Lundin D."/>
            <person name="Antson A.A."/>
            <person name="Holmfeldt K."/>
        </authorList>
    </citation>
    <scope>NUCLEOTIDE SEQUENCE [LARGE SCALE GENOMIC DNA]</scope>
</reference>
<dbReference type="Pfam" id="PF10108">
    <property type="entry name" value="DNA_pol_B_exo2"/>
    <property type="match status" value="1"/>
</dbReference>
<keyword evidence="2" id="KW-0378">Hydrolase</keyword>
<evidence type="ECO:0000313" key="3">
    <source>
        <dbReference type="Proteomes" id="UP000463918"/>
    </source>
</evidence>
<keyword evidence="2" id="KW-0269">Exonuclease</keyword>
<organism evidence="2 3">
    <name type="scientific">Flavobacterium phage vB_FspM_lotta8-2</name>
    <dbReference type="NCBI Taxonomy" id="2686243"/>
    <lineage>
        <taxon>Viruses</taxon>
        <taxon>Duplodnaviria</taxon>
        <taxon>Heunggongvirae</taxon>
        <taxon>Uroviricota</taxon>
        <taxon>Caudoviricetes</taxon>
        <taxon>Winoviridae</taxon>
        <taxon>Pippivirus</taxon>
        <taxon>Pippivirus lotta</taxon>
    </lineage>
</organism>
<gene>
    <name evidence="2" type="ORF">lotta82_gp011</name>
</gene>
<feature type="domain" description="Predicted 3'-5' exonuclease PolB-like" evidence="1">
    <location>
        <begin position="78"/>
        <end position="236"/>
    </location>
</feature>
<dbReference type="GO" id="GO:0004527">
    <property type="term" value="F:exonuclease activity"/>
    <property type="evidence" value="ECO:0007669"/>
    <property type="project" value="UniProtKB-KW"/>
</dbReference>
<protein>
    <submittedName>
        <fullName evidence="2">Exonuclease</fullName>
    </submittedName>
</protein>